<dbReference type="Pfam" id="PF04717">
    <property type="entry name" value="Phage_base_V"/>
    <property type="match status" value="1"/>
</dbReference>
<evidence type="ECO:0000313" key="3">
    <source>
        <dbReference type="Proteomes" id="UP000676386"/>
    </source>
</evidence>
<dbReference type="InterPro" id="IPR037026">
    <property type="entry name" value="Vgr_OB-fold_dom_sf"/>
</dbReference>
<feature type="domain" description="Gp5/Type VI secretion system Vgr protein OB-fold" evidence="1">
    <location>
        <begin position="401"/>
        <end position="480"/>
    </location>
</feature>
<keyword evidence="3" id="KW-1185">Reference proteome</keyword>
<organism evidence="2 3">
    <name type="scientific">Chitinophaga hostae</name>
    <dbReference type="NCBI Taxonomy" id="2831022"/>
    <lineage>
        <taxon>Bacteria</taxon>
        <taxon>Pseudomonadati</taxon>
        <taxon>Bacteroidota</taxon>
        <taxon>Chitinophagia</taxon>
        <taxon>Chitinophagales</taxon>
        <taxon>Chitinophagaceae</taxon>
        <taxon>Chitinophaga</taxon>
    </lineage>
</organism>
<reference evidence="2 3" key="1">
    <citation type="submission" date="2021-04" db="EMBL/GenBank/DDBJ databases">
        <title>Chitinophaga sp. nov., isolated from the rhizosphere soil.</title>
        <authorList>
            <person name="He S."/>
        </authorList>
    </citation>
    <scope>NUCLEOTIDE SEQUENCE [LARGE SCALE GENOMIC DNA]</scope>
    <source>
        <strain evidence="2 3">2R12</strain>
    </source>
</reference>
<comment type="caution">
    <text evidence="2">The sequence shown here is derived from an EMBL/GenBank/DDBJ whole genome shotgun (WGS) entry which is preliminary data.</text>
</comment>
<dbReference type="Gene3D" id="3.55.50.10">
    <property type="entry name" value="Baseplate protein-like domains"/>
    <property type="match status" value="1"/>
</dbReference>
<dbReference type="EMBL" id="JAGTXB010000011">
    <property type="protein sequence ID" value="MBS0030002.1"/>
    <property type="molecule type" value="Genomic_DNA"/>
</dbReference>
<dbReference type="SUPFAM" id="SSF69279">
    <property type="entry name" value="Phage tail proteins"/>
    <property type="match status" value="1"/>
</dbReference>
<dbReference type="SUPFAM" id="SSF69255">
    <property type="entry name" value="gp5 N-terminal domain-like"/>
    <property type="match status" value="1"/>
</dbReference>
<dbReference type="Gene3D" id="2.30.110.50">
    <property type="match status" value="1"/>
</dbReference>
<dbReference type="Gene3D" id="2.40.50.230">
    <property type="entry name" value="Gp5 N-terminal domain"/>
    <property type="match status" value="1"/>
</dbReference>
<dbReference type="RefSeq" id="WP_211975134.1">
    <property type="nucleotide sequence ID" value="NZ_CBFHAM010000017.1"/>
</dbReference>
<gene>
    <name evidence="2" type="primary">vgrG</name>
    <name evidence="2" type="ORF">KE626_21940</name>
</gene>
<name>A0ABS5J601_9BACT</name>
<dbReference type="InterPro" id="IPR006531">
    <property type="entry name" value="Gp5/Vgr_OB"/>
</dbReference>
<protein>
    <submittedName>
        <fullName evidence="2">Type VI secretion system tip protein VgrG</fullName>
    </submittedName>
</protein>
<sequence length="566" mass="61381">MILPLTGETQNRETHNVSITVKADGKEVTMLPGGLISLSIGLELNRIPWARLVFADGAVEKQEFAKSNLALFSPGKTVEILLGYNQQEETVFKGIIIRHAVKVQQARYFRLEIECRDAAVKTTVARKSRYFYNLSDKDLVQNILNDYPDVKIGTLESPGYTHNELVQYNVTDWDFMLLRADANGLCLNLLDGDLHMKKPAVKPTPDLQVQFGVGSTGIPILEFESELDARDHYPEVKGSTWDYTRQEVMEESAGAAGGPAAGLLSQAAGALTGGGGAQRDFPDVLYKDNPVQLYHGGDMDTQELSAWAAAKQQRGTLSHVKGRASVNGVKVQPGDTLEVNGVGDRFNGTHLISAVLHQVVNGQWKTDVQFGWNKNFTAENITPEAADAAGLVGGIRGLHAGIVSKIAGDTRSGDYRVQVRLPYVAQNPNSTSADGIWARLVNIYAGNDRGFIFRPELNDEVIIGFINNDPNDAVVLGAVHSDKNTAPQDIPASDQNPKKGFISKAGMQFLFDDDNKKIILSAGDSNSPKIELDGSGQKISIVLDGSTSIELSAQGIKINGTRIDLN</sequence>
<evidence type="ECO:0000259" key="1">
    <source>
        <dbReference type="Pfam" id="PF04717"/>
    </source>
</evidence>
<dbReference type="InterPro" id="IPR006533">
    <property type="entry name" value="T6SS_Vgr_RhsGE"/>
</dbReference>
<dbReference type="Proteomes" id="UP000676386">
    <property type="component" value="Unassembled WGS sequence"/>
</dbReference>
<accession>A0ABS5J601</accession>
<dbReference type="NCBIfam" id="TIGR01646">
    <property type="entry name" value="vgr_GE"/>
    <property type="match status" value="1"/>
</dbReference>
<proteinExistence type="predicted"/>
<evidence type="ECO:0000313" key="2">
    <source>
        <dbReference type="EMBL" id="MBS0030002.1"/>
    </source>
</evidence>